<dbReference type="Proteomes" id="UP000325313">
    <property type="component" value="Unassembled WGS sequence"/>
</dbReference>
<gene>
    <name evidence="2" type="primary">KIF21B_4</name>
    <name evidence="2" type="ORF">PGTUg99_024986</name>
</gene>
<proteinExistence type="predicted"/>
<reference evidence="2 3" key="1">
    <citation type="submission" date="2019-05" db="EMBL/GenBank/DDBJ databases">
        <title>Emergence of the Ug99 lineage of the wheat stem rust pathogen through somatic hybridization.</title>
        <authorList>
            <person name="Li F."/>
            <person name="Upadhyaya N.M."/>
            <person name="Sperschneider J."/>
            <person name="Matny O."/>
            <person name="Nguyen-Phuc H."/>
            <person name="Mago R."/>
            <person name="Raley C."/>
            <person name="Miller M.E."/>
            <person name="Silverstein K.A.T."/>
            <person name="Henningsen E."/>
            <person name="Hirsch C.D."/>
            <person name="Visser B."/>
            <person name="Pretorius Z.A."/>
            <person name="Steffenson B.J."/>
            <person name="Schwessinger B."/>
            <person name="Dodds P.N."/>
            <person name="Figueroa M."/>
        </authorList>
    </citation>
    <scope>NUCLEOTIDE SEQUENCE [LARGE SCALE GENOMIC DNA]</scope>
    <source>
        <strain evidence="2 3">Ug99</strain>
    </source>
</reference>
<name>A0A5B0RVE8_PUCGR</name>
<evidence type="ECO:0000313" key="3">
    <source>
        <dbReference type="Proteomes" id="UP000325313"/>
    </source>
</evidence>
<evidence type="ECO:0000313" key="2">
    <source>
        <dbReference type="EMBL" id="KAA1128833.1"/>
    </source>
</evidence>
<organism evidence="2 3">
    <name type="scientific">Puccinia graminis f. sp. tritici</name>
    <dbReference type="NCBI Taxonomy" id="56615"/>
    <lineage>
        <taxon>Eukaryota</taxon>
        <taxon>Fungi</taxon>
        <taxon>Dikarya</taxon>
        <taxon>Basidiomycota</taxon>
        <taxon>Pucciniomycotina</taxon>
        <taxon>Pucciniomycetes</taxon>
        <taxon>Pucciniales</taxon>
        <taxon>Pucciniaceae</taxon>
        <taxon>Puccinia</taxon>
    </lineage>
</organism>
<feature type="compositionally biased region" description="Polar residues" evidence="1">
    <location>
        <begin position="1"/>
        <end position="11"/>
    </location>
</feature>
<dbReference type="AlphaFoldDB" id="A0A5B0RVE8"/>
<dbReference type="EMBL" id="VDEP01000139">
    <property type="protein sequence ID" value="KAA1128833.1"/>
    <property type="molecule type" value="Genomic_DNA"/>
</dbReference>
<feature type="compositionally biased region" description="Basic and acidic residues" evidence="1">
    <location>
        <begin position="35"/>
        <end position="44"/>
    </location>
</feature>
<sequence length="95" mass="10437">MLSRTVTSQADTVVMPTGAGQREIKKPMVMMKHEFEQDQGDRLQRPRSRLHGSFSRPIKINSQLVNILKSHFAIQLPSATGSSSGLSKPTSSAVM</sequence>
<feature type="region of interest" description="Disordered" evidence="1">
    <location>
        <begin position="1"/>
        <end position="27"/>
    </location>
</feature>
<feature type="region of interest" description="Disordered" evidence="1">
    <location>
        <begin position="35"/>
        <end position="54"/>
    </location>
</feature>
<evidence type="ECO:0000256" key="1">
    <source>
        <dbReference type="SAM" id="MobiDB-lite"/>
    </source>
</evidence>
<accession>A0A5B0RVE8</accession>
<comment type="caution">
    <text evidence="2">The sequence shown here is derived from an EMBL/GenBank/DDBJ whole genome shotgun (WGS) entry which is preliminary data.</text>
</comment>
<protein>
    <submittedName>
        <fullName evidence="2">Kinesin-like protein kif21b</fullName>
    </submittedName>
</protein>